<sequence length="42" mass="4770">MFLNVQSELVKVDFLCVYFQQLPIIVLRKASSTNGHGFISLL</sequence>
<evidence type="ECO:0000313" key="1">
    <source>
        <dbReference type="EMBL" id="JAH81244.1"/>
    </source>
</evidence>
<dbReference type="EMBL" id="GBXM01027333">
    <property type="protein sequence ID" value="JAH81244.1"/>
    <property type="molecule type" value="Transcribed_RNA"/>
</dbReference>
<protein>
    <submittedName>
        <fullName evidence="1">Uncharacterized protein</fullName>
    </submittedName>
</protein>
<reference evidence="1" key="2">
    <citation type="journal article" date="2015" name="Fish Shellfish Immunol.">
        <title>Early steps in the European eel (Anguilla anguilla)-Vibrio vulnificus interaction in the gills: Role of the RtxA13 toxin.</title>
        <authorList>
            <person name="Callol A."/>
            <person name="Pajuelo D."/>
            <person name="Ebbesson L."/>
            <person name="Teles M."/>
            <person name="MacKenzie S."/>
            <person name="Amaro C."/>
        </authorList>
    </citation>
    <scope>NUCLEOTIDE SEQUENCE</scope>
</reference>
<reference evidence="1" key="1">
    <citation type="submission" date="2014-11" db="EMBL/GenBank/DDBJ databases">
        <authorList>
            <person name="Amaro Gonzalez C."/>
        </authorList>
    </citation>
    <scope>NUCLEOTIDE SEQUENCE</scope>
</reference>
<proteinExistence type="predicted"/>
<organism evidence="1">
    <name type="scientific">Anguilla anguilla</name>
    <name type="common">European freshwater eel</name>
    <name type="synonym">Muraena anguilla</name>
    <dbReference type="NCBI Taxonomy" id="7936"/>
    <lineage>
        <taxon>Eukaryota</taxon>
        <taxon>Metazoa</taxon>
        <taxon>Chordata</taxon>
        <taxon>Craniata</taxon>
        <taxon>Vertebrata</taxon>
        <taxon>Euteleostomi</taxon>
        <taxon>Actinopterygii</taxon>
        <taxon>Neopterygii</taxon>
        <taxon>Teleostei</taxon>
        <taxon>Anguilliformes</taxon>
        <taxon>Anguillidae</taxon>
        <taxon>Anguilla</taxon>
    </lineage>
</organism>
<name>A0A0E9VT41_ANGAN</name>
<dbReference type="AlphaFoldDB" id="A0A0E9VT41"/>
<accession>A0A0E9VT41</accession>